<gene>
    <name evidence="1" type="ORF">MNBD_GAMMA16-1159</name>
</gene>
<dbReference type="EMBL" id="UOFO01000019">
    <property type="protein sequence ID" value="VAW83658.1"/>
    <property type="molecule type" value="Genomic_DNA"/>
</dbReference>
<name>A0A3B0YS03_9ZZZZ</name>
<dbReference type="AlphaFoldDB" id="A0A3B0YS03"/>
<accession>A0A3B0YS03</accession>
<proteinExistence type="predicted"/>
<organism evidence="1">
    <name type="scientific">hydrothermal vent metagenome</name>
    <dbReference type="NCBI Taxonomy" id="652676"/>
    <lineage>
        <taxon>unclassified sequences</taxon>
        <taxon>metagenomes</taxon>
        <taxon>ecological metagenomes</taxon>
    </lineage>
</organism>
<protein>
    <submittedName>
        <fullName evidence="1">Uncharacterized protein</fullName>
    </submittedName>
</protein>
<sequence>MDDWKIESEYKENVLIDIGFMVQDSFYYGPENGFTPEEHEKKRVPVYQPNLNMSGSFVLASDVFEKESELLAHYKDVIKKYTEFNKDITKSTHFWNRPIIYQKDGFNVSFPWHDRFHEGKNVLDNFTVTEDGEVYWDIDQGWELEIYGKDDLLYIREREPESEEVYCNVSFNWQNVREQSSVLITKVHNLIQYLSNSVGRDYWT</sequence>
<evidence type="ECO:0000313" key="1">
    <source>
        <dbReference type="EMBL" id="VAW83658.1"/>
    </source>
</evidence>
<reference evidence="1" key="1">
    <citation type="submission" date="2018-06" db="EMBL/GenBank/DDBJ databases">
        <authorList>
            <person name="Zhirakovskaya E."/>
        </authorList>
    </citation>
    <scope>NUCLEOTIDE SEQUENCE</scope>
</reference>